<dbReference type="Proteomes" id="UP000298337">
    <property type="component" value="Unassembled WGS sequence"/>
</dbReference>
<dbReference type="PROSITE" id="PS51257">
    <property type="entry name" value="PROKAR_LIPOPROTEIN"/>
    <property type="match status" value="1"/>
</dbReference>
<reference evidence="1 2" key="1">
    <citation type="submission" date="2019-04" db="EMBL/GenBank/DDBJ databases">
        <authorList>
            <person name="Feng G."/>
            <person name="Zhang J."/>
            <person name="Zhu H."/>
        </authorList>
    </citation>
    <scope>NUCLEOTIDE SEQUENCE [LARGE SCALE GENOMIC DNA]</scope>
    <source>
        <strain evidence="1 2">92R-1</strain>
    </source>
</reference>
<sequence>MNFANRYTVVFFLAFGLLGGCKSSEEALYSAVHSNHSVSIGKLPRLAEVVEAGPLNASEGAYPDDASKVFRQELAYHMAEPEDTLQYGYAKLIITEATVTRTGRALQAFQMATLMTPSLLGLPLEWYRTEVKAEVQIINSKGEVLGSYVGRGRSNVRVAMYSGYSQTSAPRIADVQGLRLALDQIRPQLDTAALGLRKQLLAAGPAEEIINTATSKN</sequence>
<proteinExistence type="predicted"/>
<dbReference type="EMBL" id="SRLA01000002">
    <property type="protein sequence ID" value="TGE08110.1"/>
    <property type="molecule type" value="Genomic_DNA"/>
</dbReference>
<evidence type="ECO:0008006" key="3">
    <source>
        <dbReference type="Google" id="ProtNLM"/>
    </source>
</evidence>
<keyword evidence="2" id="KW-1185">Reference proteome</keyword>
<accession>A0A4Z0P7Y9</accession>
<gene>
    <name evidence="1" type="ORF">EU556_10285</name>
</gene>
<evidence type="ECO:0000313" key="1">
    <source>
        <dbReference type="EMBL" id="TGE08110.1"/>
    </source>
</evidence>
<dbReference type="RefSeq" id="WP_135433822.1">
    <property type="nucleotide sequence ID" value="NZ_SRLA01000002.1"/>
</dbReference>
<name>A0A4Z0P7Y9_9BACT</name>
<organism evidence="1 2">
    <name type="scientific">Hymenobacter fodinae</name>
    <dbReference type="NCBI Taxonomy" id="2510796"/>
    <lineage>
        <taxon>Bacteria</taxon>
        <taxon>Pseudomonadati</taxon>
        <taxon>Bacteroidota</taxon>
        <taxon>Cytophagia</taxon>
        <taxon>Cytophagales</taxon>
        <taxon>Hymenobacteraceae</taxon>
        <taxon>Hymenobacter</taxon>
    </lineage>
</organism>
<evidence type="ECO:0000313" key="2">
    <source>
        <dbReference type="Proteomes" id="UP000298337"/>
    </source>
</evidence>
<protein>
    <recommendedName>
        <fullName evidence="3">Lipoprotein</fullName>
    </recommendedName>
</protein>
<dbReference type="AlphaFoldDB" id="A0A4Z0P7Y9"/>
<dbReference type="OrthoDB" id="878909at2"/>
<comment type="caution">
    <text evidence="1">The sequence shown here is derived from an EMBL/GenBank/DDBJ whole genome shotgun (WGS) entry which is preliminary data.</text>
</comment>